<evidence type="ECO:0000256" key="10">
    <source>
        <dbReference type="ARBA" id="ARBA00022837"/>
    </source>
</evidence>
<dbReference type="GO" id="GO:0005743">
    <property type="term" value="C:mitochondrial inner membrane"/>
    <property type="evidence" value="ECO:0007669"/>
    <property type="project" value="UniProtKB-SubCell"/>
</dbReference>
<protein>
    <recommendedName>
        <fullName evidence="4">Mitochondrial thiamine pyrophosphate carrier 1</fullName>
    </recommendedName>
</protein>
<organism evidence="17 18">
    <name type="scientific">Lithohypha guttulata</name>
    <dbReference type="NCBI Taxonomy" id="1690604"/>
    <lineage>
        <taxon>Eukaryota</taxon>
        <taxon>Fungi</taxon>
        <taxon>Dikarya</taxon>
        <taxon>Ascomycota</taxon>
        <taxon>Pezizomycotina</taxon>
        <taxon>Eurotiomycetes</taxon>
        <taxon>Chaetothyriomycetidae</taxon>
        <taxon>Chaetothyriales</taxon>
        <taxon>Trichomeriaceae</taxon>
        <taxon>Lithohypha</taxon>
    </lineage>
</organism>
<dbReference type="GO" id="GO:0055085">
    <property type="term" value="P:transmembrane transport"/>
    <property type="evidence" value="ECO:0007669"/>
    <property type="project" value="InterPro"/>
</dbReference>
<dbReference type="PANTHER" id="PTHR24089">
    <property type="entry name" value="SOLUTE CARRIER FAMILY 25"/>
    <property type="match status" value="1"/>
</dbReference>
<feature type="domain" description="EF-hand" evidence="16">
    <location>
        <begin position="77"/>
        <end position="112"/>
    </location>
</feature>
<evidence type="ECO:0000256" key="6">
    <source>
        <dbReference type="ARBA" id="ARBA00022692"/>
    </source>
</evidence>
<evidence type="ECO:0000256" key="7">
    <source>
        <dbReference type="ARBA" id="ARBA00022723"/>
    </source>
</evidence>
<dbReference type="Pfam" id="PF13499">
    <property type="entry name" value="EF-hand_7"/>
    <property type="match status" value="2"/>
</dbReference>
<dbReference type="SMART" id="SM00054">
    <property type="entry name" value="EFh"/>
    <property type="match status" value="4"/>
</dbReference>
<evidence type="ECO:0000256" key="14">
    <source>
        <dbReference type="PROSITE-ProRule" id="PRU00282"/>
    </source>
</evidence>
<feature type="repeat" description="Solcar" evidence="14">
    <location>
        <begin position="424"/>
        <end position="513"/>
    </location>
</feature>
<dbReference type="InterPro" id="IPR018108">
    <property type="entry name" value="MCP_transmembrane"/>
</dbReference>
<feature type="domain" description="EF-hand" evidence="16">
    <location>
        <begin position="113"/>
        <end position="148"/>
    </location>
</feature>
<dbReference type="PROSITE" id="PS00018">
    <property type="entry name" value="EF_HAND_1"/>
    <property type="match status" value="2"/>
</dbReference>
<dbReference type="Pfam" id="PF00153">
    <property type="entry name" value="Mito_carr"/>
    <property type="match status" value="3"/>
</dbReference>
<dbReference type="PRINTS" id="PR00926">
    <property type="entry name" value="MITOCARRIER"/>
</dbReference>
<evidence type="ECO:0000256" key="13">
    <source>
        <dbReference type="ARBA" id="ARBA00023136"/>
    </source>
</evidence>
<dbReference type="Gene3D" id="1.50.40.10">
    <property type="entry name" value="Mitochondrial carrier domain"/>
    <property type="match status" value="1"/>
</dbReference>
<dbReference type="AlphaFoldDB" id="A0AAN7SXD5"/>
<evidence type="ECO:0000256" key="4">
    <source>
        <dbReference type="ARBA" id="ARBA00021935"/>
    </source>
</evidence>
<comment type="caution">
    <text evidence="17">The sequence shown here is derived from an EMBL/GenBank/DDBJ whole genome shotgun (WGS) entry which is preliminary data.</text>
</comment>
<evidence type="ECO:0000259" key="16">
    <source>
        <dbReference type="PROSITE" id="PS50222"/>
    </source>
</evidence>
<comment type="subcellular location">
    <subcellularLocation>
        <location evidence="2">Mitochondrion inner membrane</location>
        <topology evidence="2">Multi-pass membrane protein</topology>
    </subcellularLocation>
</comment>
<keyword evidence="12" id="KW-0496">Mitochondrion</keyword>
<sequence length="517" mass="56752">MPEETAAERDERIAKLWKSLDATPDGAIDVKGLKKGLKKIDHPLKNADALLRDILEVVDTSGDGHIQFSEFRTFIEHAENELYQLFDSIDRDHSGSLDKDELRQAFARSGIVVSNSKIDQFFDEIDSNHDGRISFEEWRDFLLFVPHGAPNLRAILTYYSATANVNQEGDVNVNDTMQGLDEPEDSGLDDDEDHLELTDFLPVPGYFVAGGAAGIVSRTATAPLDRLKVYLIAQVSPRDTLDKAIKEGAPVSALKHFSKNLVDACKELWRAGGIRSLFAGNGLNVVKVMPESAIKFGAYEAAKRTLASLEGSDPKHLHPTSQFLAGGFGGVISQCVVYPLDTLKFRMQCETVEGGLHGNKLIAQTAKNMWHEGRLRPYYRGLAMGLAGMFPYSAIDLFIFEGCKRFVLTRKAKALGVHEEDVEMGNFITGAIGASSGAISATVVYPINVLRTRLQAQGTVLHRPTYTGIADVTRKTIQNEGWKGLFKGVTPNLLKVAPAVSISYIVYENSKSLLGLH</sequence>
<comment type="function">
    <text evidence="1">Mitochondrial transporter that mediates uptake of thiamine pyrophosphate (ThPP) into mitochondria.</text>
</comment>
<evidence type="ECO:0000256" key="2">
    <source>
        <dbReference type="ARBA" id="ARBA00004448"/>
    </source>
</evidence>
<evidence type="ECO:0000256" key="1">
    <source>
        <dbReference type="ARBA" id="ARBA00002238"/>
    </source>
</evidence>
<dbReference type="InterPro" id="IPR002048">
    <property type="entry name" value="EF_hand_dom"/>
</dbReference>
<keyword evidence="18" id="KW-1185">Reference proteome</keyword>
<keyword evidence="8" id="KW-0677">Repeat</keyword>
<dbReference type="FunFam" id="1.50.40.10:FF:000016">
    <property type="entry name" value="Solute carrier family 25 member 23"/>
    <property type="match status" value="1"/>
</dbReference>
<evidence type="ECO:0000256" key="9">
    <source>
        <dbReference type="ARBA" id="ARBA00022792"/>
    </source>
</evidence>
<evidence type="ECO:0000256" key="12">
    <source>
        <dbReference type="ARBA" id="ARBA00023128"/>
    </source>
</evidence>
<gene>
    <name evidence="17" type="ORF">LTR05_006498</name>
</gene>
<dbReference type="CDD" id="cd00051">
    <property type="entry name" value="EFh"/>
    <property type="match status" value="1"/>
</dbReference>
<dbReference type="SUPFAM" id="SSF47473">
    <property type="entry name" value="EF-hand"/>
    <property type="match status" value="1"/>
</dbReference>
<evidence type="ECO:0000256" key="3">
    <source>
        <dbReference type="ARBA" id="ARBA00006375"/>
    </source>
</evidence>
<dbReference type="GO" id="GO:0005509">
    <property type="term" value="F:calcium ion binding"/>
    <property type="evidence" value="ECO:0007669"/>
    <property type="project" value="InterPro"/>
</dbReference>
<keyword evidence="6 14" id="KW-0812">Transmembrane</keyword>
<comment type="similarity">
    <text evidence="3 15">Belongs to the mitochondrial carrier (TC 2.A.29) family.</text>
</comment>
<dbReference type="Proteomes" id="UP001309876">
    <property type="component" value="Unassembled WGS sequence"/>
</dbReference>
<dbReference type="PROSITE" id="PS50222">
    <property type="entry name" value="EF_HAND_2"/>
    <property type="match status" value="2"/>
</dbReference>
<keyword evidence="13 14" id="KW-0472">Membrane</keyword>
<keyword evidence="5 15" id="KW-0813">Transport</keyword>
<evidence type="ECO:0000256" key="11">
    <source>
        <dbReference type="ARBA" id="ARBA00022989"/>
    </source>
</evidence>
<dbReference type="FunFam" id="1.10.238.10:FF:000003">
    <property type="entry name" value="Calmodulin A"/>
    <property type="match status" value="1"/>
</dbReference>
<keyword evidence="11" id="KW-1133">Transmembrane helix</keyword>
<dbReference type="SUPFAM" id="SSF103506">
    <property type="entry name" value="Mitochondrial carrier"/>
    <property type="match status" value="1"/>
</dbReference>
<evidence type="ECO:0000313" key="18">
    <source>
        <dbReference type="Proteomes" id="UP001309876"/>
    </source>
</evidence>
<dbReference type="InterPro" id="IPR002067">
    <property type="entry name" value="MCP"/>
</dbReference>
<keyword evidence="7" id="KW-0479">Metal-binding</keyword>
<accession>A0AAN7SXD5</accession>
<evidence type="ECO:0000256" key="8">
    <source>
        <dbReference type="ARBA" id="ARBA00022737"/>
    </source>
</evidence>
<name>A0AAN7SXD5_9EURO</name>
<evidence type="ECO:0000256" key="15">
    <source>
        <dbReference type="RuleBase" id="RU000488"/>
    </source>
</evidence>
<proteinExistence type="inferred from homology"/>
<dbReference type="EMBL" id="JAVRRJ010000006">
    <property type="protein sequence ID" value="KAK5083991.1"/>
    <property type="molecule type" value="Genomic_DNA"/>
</dbReference>
<keyword evidence="9" id="KW-0999">Mitochondrion inner membrane</keyword>
<dbReference type="PROSITE" id="PS50920">
    <property type="entry name" value="SOLCAR"/>
    <property type="match status" value="3"/>
</dbReference>
<feature type="repeat" description="Solcar" evidence="14">
    <location>
        <begin position="201"/>
        <end position="305"/>
    </location>
</feature>
<reference evidence="17 18" key="1">
    <citation type="submission" date="2023-08" db="EMBL/GenBank/DDBJ databases">
        <title>Black Yeasts Isolated from many extreme environments.</title>
        <authorList>
            <person name="Coleine C."/>
            <person name="Stajich J.E."/>
            <person name="Selbmann L."/>
        </authorList>
    </citation>
    <scope>NUCLEOTIDE SEQUENCE [LARGE SCALE GENOMIC DNA]</scope>
    <source>
        <strain evidence="17 18">CCFEE 5910</strain>
    </source>
</reference>
<evidence type="ECO:0000256" key="5">
    <source>
        <dbReference type="ARBA" id="ARBA00022448"/>
    </source>
</evidence>
<dbReference type="Gene3D" id="1.10.238.10">
    <property type="entry name" value="EF-hand"/>
    <property type="match status" value="1"/>
</dbReference>
<feature type="repeat" description="Solcar" evidence="14">
    <location>
        <begin position="317"/>
        <end position="406"/>
    </location>
</feature>
<dbReference type="InterPro" id="IPR023395">
    <property type="entry name" value="MCP_dom_sf"/>
</dbReference>
<dbReference type="InterPro" id="IPR011992">
    <property type="entry name" value="EF-hand-dom_pair"/>
</dbReference>
<dbReference type="InterPro" id="IPR018247">
    <property type="entry name" value="EF_Hand_1_Ca_BS"/>
</dbReference>
<evidence type="ECO:0000313" key="17">
    <source>
        <dbReference type="EMBL" id="KAK5083991.1"/>
    </source>
</evidence>
<keyword evidence="10" id="KW-0106">Calcium</keyword>